<evidence type="ECO:0000256" key="1">
    <source>
        <dbReference type="SAM" id="MobiDB-lite"/>
    </source>
</evidence>
<dbReference type="AlphaFoldDB" id="A0ABD3HSN9"/>
<feature type="chain" id="PRO_5044864026" description="Photosynthetic NDH subcomplex B 4" evidence="2">
    <location>
        <begin position="18"/>
        <end position="202"/>
    </location>
</feature>
<proteinExistence type="predicted"/>
<sequence length="202" mass="22442">MAMAVVGIPLGLRSSLACHASCSSNKEAWTSESSKWSNAAPGTTSRALRNASRLSNRGRNGKRAMVTAALFDPHSLAFLADLFDPQLDPSKFVLNLDLTNPVIEERSDWALSEEAMKHIDMTLAFVFCWGCCVFGSMSDKFYESDFYRDAGGNGTGHWIYDMEAREEAAARDEMWSEEVMRRKITLQSSFSPMGTIKPDYVS</sequence>
<dbReference type="InterPro" id="IPR034570">
    <property type="entry name" value="PNSB4"/>
</dbReference>
<feature type="region of interest" description="Disordered" evidence="1">
    <location>
        <begin position="33"/>
        <end position="59"/>
    </location>
</feature>
<organism evidence="3 4">
    <name type="scientific">Riccia sorocarpa</name>
    <dbReference type="NCBI Taxonomy" id="122646"/>
    <lineage>
        <taxon>Eukaryota</taxon>
        <taxon>Viridiplantae</taxon>
        <taxon>Streptophyta</taxon>
        <taxon>Embryophyta</taxon>
        <taxon>Marchantiophyta</taxon>
        <taxon>Marchantiopsida</taxon>
        <taxon>Marchantiidae</taxon>
        <taxon>Marchantiales</taxon>
        <taxon>Ricciaceae</taxon>
        <taxon>Riccia</taxon>
    </lineage>
</organism>
<gene>
    <name evidence="3" type="ORF">R1sor_007452</name>
</gene>
<accession>A0ABD3HSN9</accession>
<evidence type="ECO:0000313" key="3">
    <source>
        <dbReference type="EMBL" id="KAL3693801.1"/>
    </source>
</evidence>
<protein>
    <recommendedName>
        <fullName evidence="5">Photosynthetic NDH subcomplex B 4</fullName>
    </recommendedName>
</protein>
<name>A0ABD3HSN9_9MARC</name>
<dbReference type="EMBL" id="JBJQOH010000003">
    <property type="protein sequence ID" value="KAL3693801.1"/>
    <property type="molecule type" value="Genomic_DNA"/>
</dbReference>
<dbReference type="Proteomes" id="UP001633002">
    <property type="component" value="Unassembled WGS sequence"/>
</dbReference>
<comment type="caution">
    <text evidence="3">The sequence shown here is derived from an EMBL/GenBank/DDBJ whole genome shotgun (WGS) entry which is preliminary data.</text>
</comment>
<evidence type="ECO:0000313" key="4">
    <source>
        <dbReference type="Proteomes" id="UP001633002"/>
    </source>
</evidence>
<keyword evidence="2" id="KW-0732">Signal</keyword>
<keyword evidence="4" id="KW-1185">Reference proteome</keyword>
<feature type="compositionally biased region" description="Polar residues" evidence="1">
    <location>
        <begin position="33"/>
        <end position="58"/>
    </location>
</feature>
<evidence type="ECO:0000256" key="2">
    <source>
        <dbReference type="SAM" id="SignalP"/>
    </source>
</evidence>
<evidence type="ECO:0008006" key="5">
    <source>
        <dbReference type="Google" id="ProtNLM"/>
    </source>
</evidence>
<feature type="signal peptide" evidence="2">
    <location>
        <begin position="1"/>
        <end position="17"/>
    </location>
</feature>
<dbReference type="PANTHER" id="PTHR36315:SF2">
    <property type="entry name" value="PHOTOSYNTHETIC NDH SUBUNIT OF SUBCOMPLEX B 4, CHLOROPLASTIC"/>
    <property type="match status" value="1"/>
</dbReference>
<dbReference type="PANTHER" id="PTHR36315">
    <property type="entry name" value="PHOTOSYNTHETIC NDH SUBUNIT OF SUBCOMPLEX B 4, CHLOROPLASTIC"/>
    <property type="match status" value="1"/>
</dbReference>
<reference evidence="3 4" key="1">
    <citation type="submission" date="2024-09" db="EMBL/GenBank/DDBJ databases">
        <title>Chromosome-scale assembly of Riccia sorocarpa.</title>
        <authorList>
            <person name="Paukszto L."/>
        </authorList>
    </citation>
    <scope>NUCLEOTIDE SEQUENCE [LARGE SCALE GENOMIC DNA]</scope>
    <source>
        <strain evidence="3">LP-2024</strain>
        <tissue evidence="3">Aerial parts of the thallus</tissue>
    </source>
</reference>